<dbReference type="InterPro" id="IPR014729">
    <property type="entry name" value="Rossmann-like_a/b/a_fold"/>
</dbReference>
<keyword evidence="4" id="KW-1185">Reference proteome</keyword>
<accession>A0ABX2B4H1</accession>
<keyword evidence="1" id="KW-0249">Electron transport</keyword>
<dbReference type="Gene3D" id="3.40.50.620">
    <property type="entry name" value="HUPs"/>
    <property type="match status" value="1"/>
</dbReference>
<protein>
    <submittedName>
        <fullName evidence="3">Electron transfer flavoprotein subunit beta</fullName>
    </submittedName>
</protein>
<name>A0ABX2B4H1_9GAMM</name>
<dbReference type="RefSeq" id="WP_125745235.1">
    <property type="nucleotide sequence ID" value="NZ_CP034367.1"/>
</dbReference>
<organism evidence="3 4">
    <name type="scientific">Vreelandella venusta</name>
    <dbReference type="NCBI Taxonomy" id="44935"/>
    <lineage>
        <taxon>Bacteria</taxon>
        <taxon>Pseudomonadati</taxon>
        <taxon>Pseudomonadota</taxon>
        <taxon>Gammaproteobacteria</taxon>
        <taxon>Oceanospirillales</taxon>
        <taxon>Halomonadaceae</taxon>
        <taxon>Vreelandella</taxon>
    </lineage>
</organism>
<evidence type="ECO:0000259" key="2">
    <source>
        <dbReference type="Pfam" id="PF01012"/>
    </source>
</evidence>
<keyword evidence="1" id="KW-0813">Transport</keyword>
<comment type="caution">
    <text evidence="3">The sequence shown here is derived from an EMBL/GenBank/DDBJ whole genome shotgun (WGS) entry which is preliminary data.</text>
</comment>
<dbReference type="Pfam" id="PF01012">
    <property type="entry name" value="ETF"/>
    <property type="match status" value="1"/>
</dbReference>
<dbReference type="EMBL" id="QDKN01000001">
    <property type="protein sequence ID" value="NPT28988.1"/>
    <property type="molecule type" value="Genomic_DNA"/>
</dbReference>
<proteinExistence type="predicted"/>
<dbReference type="SUPFAM" id="SSF52402">
    <property type="entry name" value="Adenine nucleotide alpha hydrolases-like"/>
    <property type="match status" value="1"/>
</dbReference>
<evidence type="ECO:0000313" key="3">
    <source>
        <dbReference type="EMBL" id="NPT28988.1"/>
    </source>
</evidence>
<dbReference type="Proteomes" id="UP001318401">
    <property type="component" value="Unassembled WGS sequence"/>
</dbReference>
<evidence type="ECO:0000256" key="1">
    <source>
        <dbReference type="ARBA" id="ARBA00022982"/>
    </source>
</evidence>
<reference evidence="3 4" key="1">
    <citation type="submission" date="2018-04" db="EMBL/GenBank/DDBJ databases">
        <authorList>
            <person name="Li G."/>
            <person name="Du W."/>
            <person name="Bai Y."/>
        </authorList>
    </citation>
    <scope>NUCLEOTIDE SEQUENCE [LARGE SCALE GENOMIC DNA]</scope>
    <source>
        <strain evidence="3 4">YYYZ-3</strain>
    </source>
</reference>
<evidence type="ECO:0000313" key="4">
    <source>
        <dbReference type="Proteomes" id="UP001318401"/>
    </source>
</evidence>
<dbReference type="InterPro" id="IPR014730">
    <property type="entry name" value="ETF_a/b_N"/>
</dbReference>
<gene>
    <name evidence="3" type="ORF">DDR56_00120</name>
</gene>
<sequence length="280" mass="29709">MRPEQQQTQQKTGINVAVLVSIGRHPSTGRARRAEQDARGLELALAVAAELPGSQIDLLHAGSKDVDSEAALRGYLGMATGVGIGLESMTLLEQPEGSDAILPLVEHLAATSPQLVITGARAERGEGSGLLPYALAEHLGWPLVNSLASIETVENGVVTLLQALPRGQRRRLKVRLPAIISVDEAAPAARQSAFGPARRATFSLVPTSSEADGELAQWHLGPARKRPKRLKIIKAASARDRFKAAASKAEGKGGQVLTDVSPEQGAEAIYKLLKEEDVLR</sequence>
<feature type="domain" description="Electron transfer flavoprotein alpha/beta-subunit N-terminal" evidence="2">
    <location>
        <begin position="39"/>
        <end position="197"/>
    </location>
</feature>